<keyword evidence="1" id="KW-0472">Membrane</keyword>
<dbReference type="AlphaFoldDB" id="A0A8J6NGX6"/>
<keyword evidence="1" id="KW-1133">Transmembrane helix</keyword>
<dbReference type="EMBL" id="JACNJN010000077">
    <property type="protein sequence ID" value="MBC8334716.1"/>
    <property type="molecule type" value="Genomic_DNA"/>
</dbReference>
<gene>
    <name evidence="2" type="ORF">H8E29_05585</name>
</gene>
<feature type="transmembrane region" description="Helical" evidence="1">
    <location>
        <begin position="57"/>
        <end position="75"/>
    </location>
</feature>
<evidence type="ECO:0000313" key="2">
    <source>
        <dbReference type="EMBL" id="MBC8334716.1"/>
    </source>
</evidence>
<evidence type="ECO:0000313" key="3">
    <source>
        <dbReference type="Proteomes" id="UP000614469"/>
    </source>
</evidence>
<protein>
    <submittedName>
        <fullName evidence="2">AtpZ/AtpI family protein</fullName>
    </submittedName>
</protein>
<dbReference type="Pfam" id="PF09527">
    <property type="entry name" value="ATPase_gene1"/>
    <property type="match status" value="1"/>
</dbReference>
<reference evidence="2 3" key="1">
    <citation type="submission" date="2020-08" db="EMBL/GenBank/DDBJ databases">
        <title>Bridging the membrane lipid divide: bacteria of the FCB group superphylum have the potential to synthesize archaeal ether lipids.</title>
        <authorList>
            <person name="Villanueva L."/>
            <person name="Von Meijenfeldt F.A.B."/>
            <person name="Westbye A.B."/>
            <person name="Yadav S."/>
            <person name="Hopmans E.C."/>
            <person name="Dutilh B.E."/>
            <person name="Sinninghe Damste J.S."/>
        </authorList>
    </citation>
    <scope>NUCLEOTIDE SEQUENCE [LARGE SCALE GENOMIC DNA]</scope>
    <source>
        <strain evidence="2">NIOZ-UU36</strain>
    </source>
</reference>
<proteinExistence type="predicted"/>
<accession>A0A8J6NGX6</accession>
<feature type="transmembrane region" description="Helical" evidence="1">
    <location>
        <begin position="20"/>
        <end position="45"/>
    </location>
</feature>
<sequence>MSEGEKQGKNNLQYAYNLTLASIAGQVGCLTLIIIFAALFAGLWLDGRMDSKPMFTIILLVGSVPVTLLLMFRVVKSATKRIKPIEKKETPEEEQNSGKYS</sequence>
<keyword evidence="1" id="KW-0812">Transmembrane</keyword>
<evidence type="ECO:0000256" key="1">
    <source>
        <dbReference type="SAM" id="Phobius"/>
    </source>
</evidence>
<dbReference type="InterPro" id="IPR032820">
    <property type="entry name" value="ATPase_put"/>
</dbReference>
<name>A0A8J6NGX6_9CHLR</name>
<comment type="caution">
    <text evidence="2">The sequence shown here is derived from an EMBL/GenBank/DDBJ whole genome shotgun (WGS) entry which is preliminary data.</text>
</comment>
<dbReference type="Proteomes" id="UP000614469">
    <property type="component" value="Unassembled WGS sequence"/>
</dbReference>
<organism evidence="2 3">
    <name type="scientific">Candidatus Desulfolinea nitratireducens</name>
    <dbReference type="NCBI Taxonomy" id="2841698"/>
    <lineage>
        <taxon>Bacteria</taxon>
        <taxon>Bacillati</taxon>
        <taxon>Chloroflexota</taxon>
        <taxon>Anaerolineae</taxon>
        <taxon>Anaerolineales</taxon>
        <taxon>Anaerolineales incertae sedis</taxon>
        <taxon>Candidatus Desulfolinea</taxon>
    </lineage>
</organism>